<dbReference type="EMBL" id="HM222967">
    <property type="protein sequence ID" value="ADJ66570.1"/>
    <property type="molecule type" value="Genomic_DNA"/>
</dbReference>
<geneLocation type="chloroplast" evidence="2"/>
<keyword evidence="2" id="KW-0150">Chloroplast</keyword>
<protein>
    <submittedName>
        <fullName evidence="2">Cytochrome b6/f complex subunit V</fullName>
    </submittedName>
</protein>
<dbReference type="Pfam" id="PF02529">
    <property type="entry name" value="PetG"/>
    <property type="match status" value="1"/>
</dbReference>
<accession>D9IXG2</accession>
<organism evidence="2">
    <name type="scientific">Chromera velia</name>
    <dbReference type="NCBI Taxonomy" id="505693"/>
    <lineage>
        <taxon>Eukaryota</taxon>
        <taxon>Sar</taxon>
        <taxon>Alveolata</taxon>
        <taxon>Colpodellida</taxon>
        <taxon>Chromeraceae</taxon>
        <taxon>Chromera</taxon>
    </lineage>
</organism>
<name>D9IXG2_9ALVE</name>
<dbReference type="AlphaFoldDB" id="D9IXG2"/>
<keyword evidence="2" id="KW-0934">Plastid</keyword>
<keyword evidence="1" id="KW-0472">Membrane</keyword>
<feature type="transmembrane region" description="Helical" evidence="1">
    <location>
        <begin position="6"/>
        <end position="26"/>
    </location>
</feature>
<keyword evidence="1" id="KW-1133">Transmembrane helix</keyword>
<evidence type="ECO:0000313" key="2">
    <source>
        <dbReference type="EMBL" id="ADJ66570.1"/>
    </source>
</evidence>
<evidence type="ECO:0000256" key="1">
    <source>
        <dbReference type="SAM" id="Phobius"/>
    </source>
</evidence>
<dbReference type="GeneID" id="9480982"/>
<gene>
    <name evidence="2" type="primary">petG</name>
</gene>
<proteinExistence type="predicted"/>
<dbReference type="GO" id="GO:0009512">
    <property type="term" value="C:cytochrome b6f complex"/>
    <property type="evidence" value="ECO:0007669"/>
    <property type="project" value="InterPro"/>
</dbReference>
<dbReference type="RefSeq" id="YP_003795328.1">
    <property type="nucleotide sequence ID" value="NC_014340.2"/>
</dbReference>
<reference evidence="2" key="1">
    <citation type="journal article" date="2010" name="Proc. Natl. Acad. Sci. U.S.A.">
        <title>A common red algal origin of the apicomplexan, dinoflagellate, and heterokont plastids.</title>
        <authorList>
            <person name="Janouskovec J."/>
            <person name="Horak A."/>
            <person name="Obornik M."/>
            <person name="Lukes J."/>
            <person name="Keeling P.J."/>
        </authorList>
    </citation>
    <scope>NUCLEOTIDE SEQUENCE</scope>
    <source>
        <strain evidence="2">CCMP2878</strain>
    </source>
</reference>
<dbReference type="InterPro" id="IPR003683">
    <property type="entry name" value="Cyt_6/f_cplx_su5"/>
</dbReference>
<keyword evidence="1" id="KW-0812">Transmembrane</keyword>
<sequence length="36" mass="4024">MNEPLLFGIIIGCLTVVFVGLNILSYGQLFRGKKLR</sequence>
<reference evidence="2" key="2">
    <citation type="submission" date="2013-03" db="EMBL/GenBank/DDBJ databases">
        <title>Split photosystem protein, linear topology, and growth of structural complexity in the recombination-driven plastid genome of Chromera velia.</title>
        <authorList>
            <person name="Janouskovec J."/>
            <person name="Sobotka R."/>
            <person name="Lai D.-H."/>
            <person name="Flegontov P."/>
            <person name="Konik P."/>
            <person name="Komenda J."/>
            <person name="Ali S."/>
            <person name="Prasil O."/>
            <person name="Pain A."/>
            <person name="Obornik M."/>
            <person name="Lukes J."/>
            <person name="Keeling P.J."/>
        </authorList>
    </citation>
    <scope>NUCLEOTIDE SEQUENCE</scope>
    <source>
        <strain evidence="2">CCMP2878</strain>
    </source>
</reference>